<evidence type="ECO:0000313" key="2">
    <source>
        <dbReference type="EMBL" id="TBU52334.1"/>
    </source>
</evidence>
<feature type="non-terminal residue" evidence="2">
    <location>
        <position position="110"/>
    </location>
</feature>
<sequence length="110" mass="12106">MSRVSLPELDDDPASSGLEDHDAPDFPASSQPPEPSEDVAPSLPEPPALWDLTGETDWTTLVPAFEELRPIRLAYLHCVLANVFEHSPILDAEKRLTDELAIIKMCLGML</sequence>
<accession>A0A4Q9PC23</accession>
<evidence type="ECO:0000313" key="3">
    <source>
        <dbReference type="Proteomes" id="UP000292082"/>
    </source>
</evidence>
<gene>
    <name evidence="2" type="ORF">BD310DRAFT_763215</name>
</gene>
<proteinExistence type="predicted"/>
<organism evidence="2 3">
    <name type="scientific">Dichomitus squalens</name>
    <dbReference type="NCBI Taxonomy" id="114155"/>
    <lineage>
        <taxon>Eukaryota</taxon>
        <taxon>Fungi</taxon>
        <taxon>Dikarya</taxon>
        <taxon>Basidiomycota</taxon>
        <taxon>Agaricomycotina</taxon>
        <taxon>Agaricomycetes</taxon>
        <taxon>Polyporales</taxon>
        <taxon>Polyporaceae</taxon>
        <taxon>Dichomitus</taxon>
    </lineage>
</organism>
<keyword evidence="3" id="KW-1185">Reference proteome</keyword>
<name>A0A4Q9PC23_9APHY</name>
<dbReference type="Proteomes" id="UP000292082">
    <property type="component" value="Unassembled WGS sequence"/>
</dbReference>
<protein>
    <submittedName>
        <fullName evidence="2">Uncharacterized protein</fullName>
    </submittedName>
</protein>
<reference evidence="2 3" key="1">
    <citation type="submission" date="2019-01" db="EMBL/GenBank/DDBJ databases">
        <title>Draft genome sequences of three monokaryotic isolates of the white-rot basidiomycete fungus Dichomitus squalens.</title>
        <authorList>
            <consortium name="DOE Joint Genome Institute"/>
            <person name="Lopez S.C."/>
            <person name="Andreopoulos B."/>
            <person name="Pangilinan J."/>
            <person name="Lipzen A."/>
            <person name="Riley R."/>
            <person name="Ahrendt S."/>
            <person name="Ng V."/>
            <person name="Barry K."/>
            <person name="Daum C."/>
            <person name="Grigoriev I.V."/>
            <person name="Hilden K.S."/>
            <person name="Makela M.R."/>
            <person name="de Vries R.P."/>
        </authorList>
    </citation>
    <scope>NUCLEOTIDE SEQUENCE [LARGE SCALE GENOMIC DNA]</scope>
    <source>
        <strain evidence="2 3">CBS 464.89</strain>
    </source>
</reference>
<evidence type="ECO:0000256" key="1">
    <source>
        <dbReference type="SAM" id="MobiDB-lite"/>
    </source>
</evidence>
<dbReference type="EMBL" id="ML145255">
    <property type="protein sequence ID" value="TBU52334.1"/>
    <property type="molecule type" value="Genomic_DNA"/>
</dbReference>
<dbReference type="AlphaFoldDB" id="A0A4Q9PC23"/>
<feature type="region of interest" description="Disordered" evidence="1">
    <location>
        <begin position="1"/>
        <end position="51"/>
    </location>
</feature>